<feature type="transmembrane region" description="Helical" evidence="8">
    <location>
        <begin position="56"/>
        <end position="79"/>
    </location>
</feature>
<evidence type="ECO:0000256" key="6">
    <source>
        <dbReference type="ARBA" id="ARBA00023170"/>
    </source>
</evidence>
<dbReference type="Gene3D" id="1.20.1070.10">
    <property type="entry name" value="Rhodopsin 7-helix transmembrane proteins"/>
    <property type="match status" value="1"/>
</dbReference>
<keyword evidence="7" id="KW-0807">Transducer</keyword>
<evidence type="ECO:0000259" key="9">
    <source>
        <dbReference type="PROSITE" id="PS50262"/>
    </source>
</evidence>
<reference evidence="10" key="3">
    <citation type="submission" date="2025-09" db="UniProtKB">
        <authorList>
            <consortium name="Ensembl"/>
        </authorList>
    </citation>
    <scope>IDENTIFICATION</scope>
    <source>
        <strain evidence="10">Hd-rR</strain>
    </source>
</reference>
<dbReference type="InterPro" id="IPR000276">
    <property type="entry name" value="GPCR_Rhodpsn"/>
</dbReference>
<accession>H2LRU0</accession>
<feature type="transmembrane region" description="Helical" evidence="8">
    <location>
        <begin position="99"/>
        <end position="120"/>
    </location>
</feature>
<dbReference type="Proteomes" id="UP000001038">
    <property type="component" value="Chromosome 20"/>
</dbReference>
<keyword evidence="11" id="KW-1185">Reference proteome</keyword>
<reference evidence="10 11" key="1">
    <citation type="journal article" date="2007" name="Nature">
        <title>The medaka draft genome and insights into vertebrate genome evolution.</title>
        <authorList>
            <person name="Kasahara M."/>
            <person name="Naruse K."/>
            <person name="Sasaki S."/>
            <person name="Nakatani Y."/>
            <person name="Qu W."/>
            <person name="Ahsan B."/>
            <person name="Yamada T."/>
            <person name="Nagayasu Y."/>
            <person name="Doi K."/>
            <person name="Kasai Y."/>
            <person name="Jindo T."/>
            <person name="Kobayashi D."/>
            <person name="Shimada A."/>
            <person name="Toyoda A."/>
            <person name="Kuroki Y."/>
            <person name="Fujiyama A."/>
            <person name="Sasaki T."/>
            <person name="Shimizu A."/>
            <person name="Asakawa S."/>
            <person name="Shimizu N."/>
            <person name="Hashimoto S."/>
            <person name="Yang J."/>
            <person name="Lee Y."/>
            <person name="Matsushima K."/>
            <person name="Sugano S."/>
            <person name="Sakaizumi M."/>
            <person name="Narita T."/>
            <person name="Ohishi K."/>
            <person name="Haga S."/>
            <person name="Ohta F."/>
            <person name="Nomoto H."/>
            <person name="Nogata K."/>
            <person name="Morishita T."/>
            <person name="Endo T."/>
            <person name="Shin-I T."/>
            <person name="Takeda H."/>
            <person name="Morishita S."/>
            <person name="Kohara Y."/>
        </authorList>
    </citation>
    <scope>NUCLEOTIDE SEQUENCE [LARGE SCALE GENOMIC DNA]</scope>
    <source>
        <strain evidence="10 11">Hd-rR</strain>
    </source>
</reference>
<evidence type="ECO:0000256" key="2">
    <source>
        <dbReference type="ARBA" id="ARBA00022692"/>
    </source>
</evidence>
<dbReference type="HOGENOM" id="CLU_069285_0_0_1"/>
<dbReference type="GO" id="GO:0004930">
    <property type="term" value="F:G protein-coupled receptor activity"/>
    <property type="evidence" value="ECO:0000318"/>
    <property type="project" value="GO_Central"/>
</dbReference>
<dbReference type="GO" id="GO:0008142">
    <property type="term" value="F:oxysterol binding"/>
    <property type="evidence" value="ECO:0007669"/>
    <property type="project" value="InterPro"/>
</dbReference>
<evidence type="ECO:0000256" key="5">
    <source>
        <dbReference type="ARBA" id="ARBA00023136"/>
    </source>
</evidence>
<dbReference type="eggNOG" id="ENOG502RXS2">
    <property type="taxonomic scope" value="Eukaryota"/>
</dbReference>
<dbReference type="PRINTS" id="PR01157">
    <property type="entry name" value="P2YPURNOCPTR"/>
</dbReference>
<evidence type="ECO:0000256" key="7">
    <source>
        <dbReference type="ARBA" id="ARBA00023224"/>
    </source>
</evidence>
<evidence type="ECO:0000313" key="11">
    <source>
        <dbReference type="Proteomes" id="UP000001038"/>
    </source>
</evidence>
<keyword evidence="2 8" id="KW-0812">Transmembrane</keyword>
<dbReference type="GeneTree" id="ENSGT01030000234518"/>
<dbReference type="PANTHER" id="PTHR24237:SF35">
    <property type="entry name" value="G-PROTEIN COUPLED RECEPTOR 141-RELATED"/>
    <property type="match status" value="1"/>
</dbReference>
<evidence type="ECO:0000256" key="3">
    <source>
        <dbReference type="ARBA" id="ARBA00022989"/>
    </source>
</evidence>
<dbReference type="InterPro" id="IPR047160">
    <property type="entry name" value="GP183-like"/>
</dbReference>
<feature type="domain" description="G-protein coupled receptors family 1 profile" evidence="9">
    <location>
        <begin position="34"/>
        <end position="255"/>
    </location>
</feature>
<evidence type="ECO:0000313" key="10">
    <source>
        <dbReference type="Ensembl" id="ENSORLP00000008793.2"/>
    </source>
</evidence>
<dbReference type="SUPFAM" id="SSF81321">
    <property type="entry name" value="Family A G protein-coupled receptor-like"/>
    <property type="match status" value="1"/>
</dbReference>
<keyword evidence="4" id="KW-0297">G-protein coupled receptor</keyword>
<dbReference type="InParanoid" id="H2LRU0"/>
<feature type="transmembrane region" description="Helical" evidence="8">
    <location>
        <begin position="191"/>
        <end position="215"/>
    </location>
</feature>
<dbReference type="PROSITE" id="PS50262">
    <property type="entry name" value="G_PROTEIN_RECEP_F1_2"/>
    <property type="match status" value="1"/>
</dbReference>
<feature type="transmembrane region" description="Helical" evidence="8">
    <location>
        <begin position="20"/>
        <end position="44"/>
    </location>
</feature>
<dbReference type="GO" id="GO:0016020">
    <property type="term" value="C:membrane"/>
    <property type="evidence" value="ECO:0007669"/>
    <property type="project" value="UniProtKB-SubCell"/>
</dbReference>
<keyword evidence="5 8" id="KW-0472">Membrane</keyword>
<evidence type="ECO:0000256" key="4">
    <source>
        <dbReference type="ARBA" id="ARBA00023040"/>
    </source>
</evidence>
<reference evidence="10" key="2">
    <citation type="submission" date="2025-08" db="UniProtKB">
        <authorList>
            <consortium name="Ensembl"/>
        </authorList>
    </citation>
    <scope>IDENTIFICATION</scope>
    <source>
        <strain evidence="10">Hd-rR</strain>
    </source>
</reference>
<proteinExistence type="predicted"/>
<comment type="subcellular location">
    <subcellularLocation>
        <location evidence="1">Membrane</location>
        <topology evidence="1">Multi-pass membrane protein</topology>
    </subcellularLocation>
</comment>
<name>H2LRU0_ORYLA</name>
<dbReference type="Ensembl" id="ENSORLT00000008794.2">
    <property type="protein sequence ID" value="ENSORLP00000008793.2"/>
    <property type="gene ID" value="ENSORLG00000007000.2"/>
</dbReference>
<sequence length="302" mass="34681">MSNTLMTLNSMQPQRSTDYHTALVAIYSVVLLSGTVSLSLMMHAMKDSPLSTTSVAVLNLIFAHFIFLCTVPFRIYYYAVETWYLSSHWCRMVSAMIHMHMYMSFALYVIILLSRLLTFYNRDTQVSSFKRIHAVIASVVVWIIVLVSVPCGILYSYGKGGTDSNGSMLSNQNTSCFKFGKYMENFKEVNYTVSALIIVVALLLTMLQANILRVLYRKYQKKSSSQQDFGAQLKSFFFALIMVICFVPYHIFRMYYLEHIDMEDINEVLLSLTTFNCLDMLTFLGRKTCYLFSPRRCCGNVT</sequence>
<protein>
    <submittedName>
        <fullName evidence="10">G protein-coupled receptor 141</fullName>
    </submittedName>
</protein>
<dbReference type="InterPro" id="IPR017452">
    <property type="entry name" value="GPCR_Rhodpsn_7TM"/>
</dbReference>
<evidence type="ECO:0000256" key="8">
    <source>
        <dbReference type="SAM" id="Phobius"/>
    </source>
</evidence>
<feature type="transmembrane region" description="Helical" evidence="8">
    <location>
        <begin position="132"/>
        <end position="157"/>
    </location>
</feature>
<keyword evidence="6" id="KW-0675">Receptor</keyword>
<dbReference type="Pfam" id="PF00001">
    <property type="entry name" value="7tm_1"/>
    <property type="match status" value="1"/>
</dbReference>
<dbReference type="FunFam" id="1.20.1070.10:FF:000849">
    <property type="entry name" value="Si:dkey-94e7.1"/>
    <property type="match status" value="1"/>
</dbReference>
<dbReference type="PANTHER" id="PTHR24237">
    <property type="entry name" value="G-PROTEIN COUPLED RECEPTOR"/>
    <property type="match status" value="1"/>
</dbReference>
<dbReference type="Bgee" id="ENSORLG00000007000">
    <property type="expression patterns" value="Expressed in pharyngeal gill and 9 other cell types or tissues"/>
</dbReference>
<feature type="transmembrane region" description="Helical" evidence="8">
    <location>
        <begin position="236"/>
        <end position="256"/>
    </location>
</feature>
<gene>
    <name evidence="10" type="primary">GPR141</name>
</gene>
<organism evidence="10 11">
    <name type="scientific">Oryzias latipes</name>
    <name type="common">Japanese rice fish</name>
    <name type="synonym">Japanese killifish</name>
    <dbReference type="NCBI Taxonomy" id="8090"/>
    <lineage>
        <taxon>Eukaryota</taxon>
        <taxon>Metazoa</taxon>
        <taxon>Chordata</taxon>
        <taxon>Craniata</taxon>
        <taxon>Vertebrata</taxon>
        <taxon>Euteleostomi</taxon>
        <taxon>Actinopterygii</taxon>
        <taxon>Neopterygii</taxon>
        <taxon>Teleostei</taxon>
        <taxon>Neoteleostei</taxon>
        <taxon>Acanthomorphata</taxon>
        <taxon>Ovalentaria</taxon>
        <taxon>Atherinomorphae</taxon>
        <taxon>Beloniformes</taxon>
        <taxon>Adrianichthyidae</taxon>
        <taxon>Oryziinae</taxon>
        <taxon>Oryzias</taxon>
    </lineage>
</organism>
<keyword evidence="3 8" id="KW-1133">Transmembrane helix</keyword>
<evidence type="ECO:0000256" key="1">
    <source>
        <dbReference type="ARBA" id="ARBA00004141"/>
    </source>
</evidence>
<dbReference type="AlphaFoldDB" id="H2LRU0"/>